<reference evidence="11" key="2">
    <citation type="submission" date="2020-09" db="EMBL/GenBank/DDBJ databases">
        <authorList>
            <person name="Sun Q."/>
            <person name="Zhou Y."/>
        </authorList>
    </citation>
    <scope>NUCLEOTIDE SEQUENCE</scope>
    <source>
        <strain evidence="11">CGMCC 1.12698</strain>
    </source>
</reference>
<feature type="compositionally biased region" description="Basic residues" evidence="7">
    <location>
        <begin position="402"/>
        <end position="420"/>
    </location>
</feature>
<dbReference type="PANTHER" id="PTHR47963">
    <property type="entry name" value="DEAD-BOX ATP-DEPENDENT RNA HELICASE 47, MITOCHONDRIAL"/>
    <property type="match status" value="1"/>
</dbReference>
<keyword evidence="5" id="KW-0963">Cytoplasm</keyword>
<dbReference type="InterPro" id="IPR011545">
    <property type="entry name" value="DEAD/DEAH_box_helicase_dom"/>
</dbReference>
<dbReference type="EC" id="3.6.4.13" evidence="5"/>
<dbReference type="InterPro" id="IPR044742">
    <property type="entry name" value="DEAD/DEAH_RhlB"/>
</dbReference>
<evidence type="ECO:0000256" key="2">
    <source>
        <dbReference type="ARBA" id="ARBA00022801"/>
    </source>
</evidence>
<dbReference type="Pfam" id="PF00271">
    <property type="entry name" value="Helicase_C"/>
    <property type="match status" value="1"/>
</dbReference>
<name>A0A917ATL0_9BACI</name>
<evidence type="ECO:0000313" key="12">
    <source>
        <dbReference type="Proteomes" id="UP000605259"/>
    </source>
</evidence>
<proteinExistence type="inferred from homology"/>
<feature type="compositionally biased region" description="Basic and acidic residues" evidence="7">
    <location>
        <begin position="421"/>
        <end position="433"/>
    </location>
</feature>
<evidence type="ECO:0000259" key="9">
    <source>
        <dbReference type="PROSITE" id="PS51194"/>
    </source>
</evidence>
<dbReference type="Proteomes" id="UP000605259">
    <property type="component" value="Unassembled WGS sequence"/>
</dbReference>
<dbReference type="PANTHER" id="PTHR47963:SF1">
    <property type="entry name" value="DEAD-BOX ATP-DEPENDENT RNA HELICASE CSHB"/>
    <property type="match status" value="1"/>
</dbReference>
<dbReference type="SUPFAM" id="SSF52540">
    <property type="entry name" value="P-loop containing nucleoside triphosphate hydrolases"/>
    <property type="match status" value="1"/>
</dbReference>
<dbReference type="PROSITE" id="PS51192">
    <property type="entry name" value="HELICASE_ATP_BIND_1"/>
    <property type="match status" value="1"/>
</dbReference>
<dbReference type="PROSITE" id="PS51194">
    <property type="entry name" value="HELICASE_CTER"/>
    <property type="match status" value="1"/>
</dbReference>
<feature type="domain" description="Helicase ATP-binding" evidence="8">
    <location>
        <begin position="35"/>
        <end position="209"/>
    </location>
</feature>
<comment type="subcellular location">
    <subcellularLocation>
        <location evidence="5">Cytoplasm</location>
    </subcellularLocation>
</comment>
<dbReference type="SMART" id="SM00487">
    <property type="entry name" value="DEXDc"/>
    <property type="match status" value="1"/>
</dbReference>
<dbReference type="GO" id="GO:0006401">
    <property type="term" value="P:RNA catabolic process"/>
    <property type="evidence" value="ECO:0007669"/>
    <property type="project" value="UniProtKB-UniRule"/>
</dbReference>
<dbReference type="AlphaFoldDB" id="A0A917ATL0"/>
<dbReference type="SMART" id="SM00490">
    <property type="entry name" value="HELICc"/>
    <property type="match status" value="1"/>
</dbReference>
<dbReference type="Pfam" id="PF00270">
    <property type="entry name" value="DEAD"/>
    <property type="match status" value="1"/>
</dbReference>
<dbReference type="InterPro" id="IPR014001">
    <property type="entry name" value="Helicase_ATP-bd"/>
</dbReference>
<feature type="domain" description="Helicase C-terminal" evidence="9">
    <location>
        <begin position="240"/>
        <end position="382"/>
    </location>
</feature>
<keyword evidence="1 5" id="KW-0547">Nucleotide-binding</keyword>
<keyword evidence="2 5" id="KW-0378">Hydrolase</keyword>
<dbReference type="GO" id="GO:0033592">
    <property type="term" value="F:RNA strand annealing activity"/>
    <property type="evidence" value="ECO:0007669"/>
    <property type="project" value="TreeGrafter"/>
</dbReference>
<sequence>MSATNFKQFQFAPFIVKAIEEIGFKQPTEIQEKIFPVAKRGESVIGQSQTGSGKTHAYLLPMLQAIDPTKDEVQVVITAPTRELANQIYNEALKVIQFCPENEIITARCFVGGTDKQRAIDKLKKQPHLIVGTPGRIFDLMKADALLVNRATKLILDEADLMLDMGFLQDVDQIASKMPKNIQMLVFSATIPQKLQPFLKKYMENPAHIHVNPKQLAAVNLEHRLVPSKHRNKVEVTKEVLEALNPYLAIVFTNTKKAADEVADGLIKKGLSVGRLHGDLSPRERKKMMKQIQNLDYQYIVATDLAARGIDIEGVSHVVNYEIPDDLDFYVHRVGRTARAGNSGVAVTLYTVEDEEALEKLEKRGIEFTHKELRNGEWEDLGPRRKRQKRQRKENEVDKVAKRLIQKPSKVKPGYKRKMKAKVDKFKEKERRKSNNKNNK</sequence>
<dbReference type="PROSITE" id="PS51195">
    <property type="entry name" value="Q_MOTIF"/>
    <property type="match status" value="1"/>
</dbReference>
<evidence type="ECO:0000259" key="8">
    <source>
        <dbReference type="PROSITE" id="PS51192"/>
    </source>
</evidence>
<dbReference type="GO" id="GO:0003724">
    <property type="term" value="F:RNA helicase activity"/>
    <property type="evidence" value="ECO:0007669"/>
    <property type="project" value="UniProtKB-UniRule"/>
</dbReference>
<dbReference type="InterPro" id="IPR027417">
    <property type="entry name" value="P-loop_NTPase"/>
</dbReference>
<dbReference type="HAMAP" id="MF_01494">
    <property type="entry name" value="DEAD_helicase_CshB"/>
    <property type="match status" value="1"/>
</dbReference>
<evidence type="ECO:0000256" key="4">
    <source>
        <dbReference type="ARBA" id="ARBA00022840"/>
    </source>
</evidence>
<feature type="domain" description="DEAD-box RNA helicase Q" evidence="10">
    <location>
        <begin position="4"/>
        <end position="32"/>
    </location>
</feature>
<keyword evidence="3 5" id="KW-0347">Helicase</keyword>
<keyword evidence="12" id="KW-1185">Reference proteome</keyword>
<gene>
    <name evidence="11" type="primary">deaD</name>
    <name evidence="5" type="synonym">cshB</name>
    <name evidence="11" type="ORF">GCM10007140_25170</name>
</gene>
<comment type="catalytic activity">
    <reaction evidence="5">
        <text>ATP + H2O = ADP + phosphate + H(+)</text>
        <dbReference type="Rhea" id="RHEA:13065"/>
        <dbReference type="ChEBI" id="CHEBI:15377"/>
        <dbReference type="ChEBI" id="CHEBI:15378"/>
        <dbReference type="ChEBI" id="CHEBI:30616"/>
        <dbReference type="ChEBI" id="CHEBI:43474"/>
        <dbReference type="ChEBI" id="CHEBI:456216"/>
        <dbReference type="EC" id="3.6.4.13"/>
    </reaction>
</comment>
<protein>
    <recommendedName>
        <fullName evidence="5">DEAD-box ATP-dependent RNA helicase CshB</fullName>
        <ecNumber evidence="5">3.6.4.13</ecNumber>
    </recommendedName>
</protein>
<evidence type="ECO:0000313" key="11">
    <source>
        <dbReference type="EMBL" id="GGE74310.1"/>
    </source>
</evidence>
<dbReference type="CDD" id="cd00268">
    <property type="entry name" value="DEADc"/>
    <property type="match status" value="1"/>
</dbReference>
<evidence type="ECO:0000256" key="6">
    <source>
        <dbReference type="PROSITE-ProRule" id="PRU00552"/>
    </source>
</evidence>
<evidence type="ECO:0000256" key="7">
    <source>
        <dbReference type="SAM" id="MobiDB-lite"/>
    </source>
</evidence>
<feature type="short sequence motif" description="Q motif" evidence="6">
    <location>
        <begin position="4"/>
        <end position="32"/>
    </location>
</feature>
<dbReference type="GO" id="GO:0005840">
    <property type="term" value="C:ribosome"/>
    <property type="evidence" value="ECO:0007669"/>
    <property type="project" value="TreeGrafter"/>
</dbReference>
<dbReference type="CDD" id="cd18787">
    <property type="entry name" value="SF2_C_DEAD"/>
    <property type="match status" value="1"/>
</dbReference>
<keyword evidence="4 5" id="KW-0067">ATP-binding</keyword>
<dbReference type="GO" id="GO:0009409">
    <property type="term" value="P:response to cold"/>
    <property type="evidence" value="ECO:0007669"/>
    <property type="project" value="InterPro"/>
</dbReference>
<keyword evidence="5" id="KW-0346">Stress response</keyword>
<dbReference type="GO" id="GO:0005524">
    <property type="term" value="F:ATP binding"/>
    <property type="evidence" value="ECO:0007669"/>
    <property type="project" value="UniProtKB-UniRule"/>
</dbReference>
<evidence type="ECO:0000259" key="10">
    <source>
        <dbReference type="PROSITE" id="PS51195"/>
    </source>
</evidence>
<dbReference type="Gene3D" id="3.40.50.300">
    <property type="entry name" value="P-loop containing nucleotide triphosphate hydrolases"/>
    <property type="match status" value="2"/>
</dbReference>
<dbReference type="EMBL" id="BMFK01000002">
    <property type="protein sequence ID" value="GGE74310.1"/>
    <property type="molecule type" value="Genomic_DNA"/>
</dbReference>
<dbReference type="InterPro" id="IPR014014">
    <property type="entry name" value="RNA_helicase_DEAD_Q_motif"/>
</dbReference>
<dbReference type="GO" id="GO:0016787">
    <property type="term" value="F:hydrolase activity"/>
    <property type="evidence" value="ECO:0007669"/>
    <property type="project" value="UniProtKB-KW"/>
</dbReference>
<feature type="region of interest" description="Disordered" evidence="7">
    <location>
        <begin position="379"/>
        <end position="440"/>
    </location>
</feature>
<keyword evidence="5" id="KW-0694">RNA-binding</keyword>
<dbReference type="InterPro" id="IPR050547">
    <property type="entry name" value="DEAD_box_RNA_helicases"/>
</dbReference>
<evidence type="ECO:0000256" key="5">
    <source>
        <dbReference type="HAMAP-Rule" id="MF_01494"/>
    </source>
</evidence>
<dbReference type="InterPro" id="IPR001650">
    <property type="entry name" value="Helicase_C-like"/>
</dbReference>
<evidence type="ECO:0000256" key="1">
    <source>
        <dbReference type="ARBA" id="ARBA00022741"/>
    </source>
</evidence>
<reference evidence="11" key="1">
    <citation type="journal article" date="2014" name="Int. J. Syst. Evol. Microbiol.">
        <title>Complete genome sequence of Corynebacterium casei LMG S-19264T (=DSM 44701T), isolated from a smear-ripened cheese.</title>
        <authorList>
            <consortium name="US DOE Joint Genome Institute (JGI-PGF)"/>
            <person name="Walter F."/>
            <person name="Albersmeier A."/>
            <person name="Kalinowski J."/>
            <person name="Ruckert C."/>
        </authorList>
    </citation>
    <scope>NUCLEOTIDE SEQUENCE</scope>
    <source>
        <strain evidence="11">CGMCC 1.12698</strain>
    </source>
</reference>
<comment type="caution">
    <text evidence="11">The sequence shown here is derived from an EMBL/GenBank/DDBJ whole genome shotgun (WGS) entry which is preliminary data.</text>
</comment>
<organism evidence="11 12">
    <name type="scientific">Priestia taiwanensis</name>
    <dbReference type="NCBI Taxonomy" id="1347902"/>
    <lineage>
        <taxon>Bacteria</taxon>
        <taxon>Bacillati</taxon>
        <taxon>Bacillota</taxon>
        <taxon>Bacilli</taxon>
        <taxon>Bacillales</taxon>
        <taxon>Bacillaceae</taxon>
        <taxon>Priestia</taxon>
    </lineage>
</organism>
<comment type="function">
    <text evidence="5">Probable DEAD-box RNA helicase. May work in conjunction with the cold shock proteins to ensure proper initiation of transcription at low and optimal temperatures.</text>
</comment>
<dbReference type="RefSeq" id="WP_188388843.1">
    <property type="nucleotide sequence ID" value="NZ_BMFK01000002.1"/>
</dbReference>
<accession>A0A917ATL0</accession>
<dbReference type="InterPro" id="IPR030881">
    <property type="entry name" value="CshB"/>
</dbReference>
<comment type="similarity">
    <text evidence="5">Belongs to the DEAD box helicase family. CshB subfamily.</text>
</comment>
<evidence type="ECO:0000256" key="3">
    <source>
        <dbReference type="ARBA" id="ARBA00022806"/>
    </source>
</evidence>
<dbReference type="GO" id="GO:0005829">
    <property type="term" value="C:cytosol"/>
    <property type="evidence" value="ECO:0007669"/>
    <property type="project" value="TreeGrafter"/>
</dbReference>